<dbReference type="Proteomes" id="UP000093757">
    <property type="component" value="Unassembled WGS sequence"/>
</dbReference>
<dbReference type="Gene3D" id="3.10.180.10">
    <property type="entry name" value="2,3-Dihydroxybiphenyl 1,2-Dioxygenase, domain 1"/>
    <property type="match status" value="1"/>
</dbReference>
<dbReference type="Pfam" id="PF00903">
    <property type="entry name" value="Glyoxalase"/>
    <property type="match status" value="1"/>
</dbReference>
<feature type="domain" description="VOC" evidence="1">
    <location>
        <begin position="4"/>
        <end position="128"/>
    </location>
</feature>
<name>A0A1A6BL40_MYCGO</name>
<comment type="caution">
    <text evidence="2">The sequence shown here is derived from an EMBL/GenBank/DDBJ whole genome shotgun (WGS) entry which is preliminary data.</text>
</comment>
<sequence>MDNQLVSVATEIVASDLPRTLEFYRLVGLAIPDTDAPHVEVPLPGGSRLLFDTEETIASFHPGWTSPASCGRVTLAFGLATPAEVDALFGRLAKAGHPAVLKPFDAPWGQRYATVTDPDGTSVDLYAPLPS</sequence>
<dbReference type="RefSeq" id="WP_065132940.1">
    <property type="nucleotide sequence ID" value="NZ_MAEM01000123.1"/>
</dbReference>
<dbReference type="OrthoDB" id="9798430at2"/>
<dbReference type="PROSITE" id="PS51819">
    <property type="entry name" value="VOC"/>
    <property type="match status" value="1"/>
</dbReference>
<dbReference type="InterPro" id="IPR037523">
    <property type="entry name" value="VOC_core"/>
</dbReference>
<dbReference type="PANTHER" id="PTHR36503:SF3">
    <property type="entry name" value="BLR0126 PROTEIN"/>
    <property type="match status" value="1"/>
</dbReference>
<reference evidence="2 3" key="1">
    <citation type="submission" date="2016-06" db="EMBL/GenBank/DDBJ databases">
        <authorList>
            <person name="Kjaerup R.B."/>
            <person name="Dalgaard T.S."/>
            <person name="Juul-Madsen H.R."/>
        </authorList>
    </citation>
    <scope>NUCLEOTIDE SEQUENCE [LARGE SCALE GENOMIC DNA]</scope>
    <source>
        <strain evidence="2 3">1245752.6</strain>
    </source>
</reference>
<gene>
    <name evidence="2" type="ORF">A9W98_12315</name>
</gene>
<protein>
    <submittedName>
        <fullName evidence="2">Glyoxalase</fullName>
    </submittedName>
</protein>
<dbReference type="InterPro" id="IPR004360">
    <property type="entry name" value="Glyas_Fos-R_dOase_dom"/>
</dbReference>
<dbReference type="AlphaFoldDB" id="A0A1A6BL40"/>
<evidence type="ECO:0000313" key="3">
    <source>
        <dbReference type="Proteomes" id="UP000093757"/>
    </source>
</evidence>
<evidence type="ECO:0000313" key="2">
    <source>
        <dbReference type="EMBL" id="OBS02939.1"/>
    </source>
</evidence>
<dbReference type="PANTHER" id="PTHR36503">
    <property type="entry name" value="BLR2520 PROTEIN"/>
    <property type="match status" value="1"/>
</dbReference>
<proteinExistence type="predicted"/>
<dbReference type="SUPFAM" id="SSF54593">
    <property type="entry name" value="Glyoxalase/Bleomycin resistance protein/Dihydroxybiphenyl dioxygenase"/>
    <property type="match status" value="1"/>
</dbReference>
<evidence type="ECO:0000259" key="1">
    <source>
        <dbReference type="PROSITE" id="PS51819"/>
    </source>
</evidence>
<accession>A0A1A6BL40</accession>
<organism evidence="2 3">
    <name type="scientific">Mycobacterium gordonae</name>
    <dbReference type="NCBI Taxonomy" id="1778"/>
    <lineage>
        <taxon>Bacteria</taxon>
        <taxon>Bacillati</taxon>
        <taxon>Actinomycetota</taxon>
        <taxon>Actinomycetes</taxon>
        <taxon>Mycobacteriales</taxon>
        <taxon>Mycobacteriaceae</taxon>
        <taxon>Mycobacterium</taxon>
    </lineage>
</organism>
<dbReference type="EMBL" id="MAEM01000123">
    <property type="protein sequence ID" value="OBS02939.1"/>
    <property type="molecule type" value="Genomic_DNA"/>
</dbReference>
<dbReference type="InterPro" id="IPR029068">
    <property type="entry name" value="Glyas_Bleomycin-R_OHBP_Dase"/>
</dbReference>